<dbReference type="Proteomes" id="UP000504607">
    <property type="component" value="Chromosome 1"/>
</dbReference>
<feature type="domain" description="HTH OST-type" evidence="11">
    <location>
        <begin position="240"/>
        <end position="323"/>
    </location>
</feature>
<gene>
    <name evidence="13" type="primary">LOC105034249</name>
</gene>
<keyword evidence="4 6" id="KW-0694">RNA-binding</keyword>
<dbReference type="PANTHER" id="PTHR24009:SF0">
    <property type="entry name" value="ZINC FINGER CCCH DOMAIN-CONTAINING PROTEIN 18"/>
    <property type="match status" value="1"/>
</dbReference>
<dbReference type="FunFam" id="3.30.70.330:FF:000678">
    <property type="entry name" value="zinc finger CCCH domain-containing protein 53-like isoform X2"/>
    <property type="match status" value="1"/>
</dbReference>
<dbReference type="InterPro" id="IPR035979">
    <property type="entry name" value="RBD_domain_sf"/>
</dbReference>
<keyword evidence="12" id="KW-1185">Reference proteome</keyword>
<dbReference type="CDD" id="cd12458">
    <property type="entry name" value="RRM_AtC3H46_like"/>
    <property type="match status" value="1"/>
</dbReference>
<name>A0A8N4EQS8_ELAGV</name>
<dbReference type="PANTHER" id="PTHR24009">
    <property type="entry name" value="RNA-BINDING (RRM/RBD/RNP MOTIFS)"/>
    <property type="match status" value="1"/>
</dbReference>
<feature type="region of interest" description="Disordered" evidence="8">
    <location>
        <begin position="116"/>
        <end position="135"/>
    </location>
</feature>
<keyword evidence="3 7" id="KW-0862">Zinc</keyword>
<dbReference type="AlphaFoldDB" id="A0A8N4EQS8"/>
<dbReference type="InterPro" id="IPR034365">
    <property type="entry name" value="AtC3H46-like_RRM"/>
</dbReference>
<dbReference type="RefSeq" id="XP_029117190.1">
    <property type="nucleotide sequence ID" value="XM_029261357.1"/>
</dbReference>
<evidence type="ECO:0000256" key="3">
    <source>
        <dbReference type="ARBA" id="ARBA00022833"/>
    </source>
</evidence>
<evidence type="ECO:0000259" key="9">
    <source>
        <dbReference type="PROSITE" id="PS50102"/>
    </source>
</evidence>
<feature type="domain" description="C3H1-type" evidence="10">
    <location>
        <begin position="186"/>
        <end position="213"/>
    </location>
</feature>
<dbReference type="PROSITE" id="PS50102">
    <property type="entry name" value="RRM"/>
    <property type="match status" value="1"/>
</dbReference>
<evidence type="ECO:0000256" key="1">
    <source>
        <dbReference type="ARBA" id="ARBA00022723"/>
    </source>
</evidence>
<evidence type="ECO:0000259" key="11">
    <source>
        <dbReference type="PROSITE" id="PS51644"/>
    </source>
</evidence>
<sequence>MDFSELTKVIFDRIRKLEPENAIKILGCLFLTAPSEQQMIQVALGPDEEIHSIIDDAKSTLSMLCSKPILAQSIPDHAYPFGSFSTAGPRPFPSPATIIRVPAPYLEPRLASDRPPPIRNLDFAPPNPSSSSIGDDYALRSQARLSGFEEQLDPVHSMGPENLSNYYYEEDGLASRTSGRSPNFLEFPFKACHYFYKGYCKHGANCRYFHGHSIPDGRSQIYGPNLNEMESEDHGVSHGSLEKLEMELTELLKERRGMPVSIASLPLLYFEKYGRNLQAEGYLSESHRHGKSGFSLTKLLARLKNSIRLIDRPHGQHSVILQGDAPRYMEYRNENGDPGTTPASSHQIYLTFPAESTFTEEDVSNYFKQYGPVRDVRIPCQEKRMFGFVSFLYPETVKLILTKRNPHYISGARVLVKPYKEKSRIIDRNYLEKVEPAIYHPHYVEMDPVLHAMQRESGRSRLIRRQQMEEQEKLAELERRHLSELNLAIKPHSQFSYLSKMEAFEVSEGQNNFLMADHFSHMLDALNNESTSDNKSKHLSNGNGEQGSSQIDLPESPFASPPVESSISAVI</sequence>
<protein>
    <submittedName>
        <fullName evidence="13">Zinc finger CCCH domain-containing protein 18 isoform X1</fullName>
    </submittedName>
</protein>
<dbReference type="PROSITE" id="PS51644">
    <property type="entry name" value="HTH_OST"/>
    <property type="match status" value="1"/>
</dbReference>
<evidence type="ECO:0000313" key="12">
    <source>
        <dbReference type="Proteomes" id="UP000504607"/>
    </source>
</evidence>
<feature type="domain" description="RRM" evidence="9">
    <location>
        <begin position="346"/>
        <end position="421"/>
    </location>
</feature>
<proteinExistence type="predicted"/>
<evidence type="ECO:0000256" key="5">
    <source>
        <dbReference type="ARBA" id="ARBA00023125"/>
    </source>
</evidence>
<reference evidence="13" key="1">
    <citation type="submission" date="2025-08" db="UniProtKB">
        <authorList>
            <consortium name="RefSeq"/>
        </authorList>
    </citation>
    <scope>IDENTIFICATION</scope>
</reference>
<dbReference type="Pfam" id="PF23182">
    <property type="entry name" value="PABC_AtC3H46"/>
    <property type="match status" value="1"/>
</dbReference>
<evidence type="ECO:0000256" key="4">
    <source>
        <dbReference type="ARBA" id="ARBA00022884"/>
    </source>
</evidence>
<dbReference type="InterPro" id="IPR000571">
    <property type="entry name" value="Znf_CCCH"/>
</dbReference>
<dbReference type="SMART" id="SM00360">
    <property type="entry name" value="RRM"/>
    <property type="match status" value="1"/>
</dbReference>
<evidence type="ECO:0000313" key="13">
    <source>
        <dbReference type="RefSeq" id="XP_029117190.1"/>
    </source>
</evidence>
<dbReference type="SUPFAM" id="SSF54928">
    <property type="entry name" value="RNA-binding domain, RBD"/>
    <property type="match status" value="1"/>
</dbReference>
<feature type="region of interest" description="Disordered" evidence="8">
    <location>
        <begin position="528"/>
        <end position="571"/>
    </location>
</feature>
<evidence type="ECO:0000256" key="2">
    <source>
        <dbReference type="ARBA" id="ARBA00022771"/>
    </source>
</evidence>
<dbReference type="InterPro" id="IPR025605">
    <property type="entry name" value="OST-HTH/LOTUS_dom"/>
</dbReference>
<evidence type="ECO:0000256" key="6">
    <source>
        <dbReference type="PROSITE-ProRule" id="PRU00176"/>
    </source>
</evidence>
<keyword evidence="2 7" id="KW-0863">Zinc-finger</keyword>
<dbReference type="Pfam" id="PF00076">
    <property type="entry name" value="RRM_1"/>
    <property type="match status" value="1"/>
</dbReference>
<evidence type="ECO:0000256" key="8">
    <source>
        <dbReference type="SAM" id="MobiDB-lite"/>
    </source>
</evidence>
<dbReference type="GO" id="GO:0003723">
    <property type="term" value="F:RNA binding"/>
    <property type="evidence" value="ECO:0007669"/>
    <property type="project" value="UniProtKB-UniRule"/>
</dbReference>
<evidence type="ECO:0000256" key="7">
    <source>
        <dbReference type="PROSITE-ProRule" id="PRU00723"/>
    </source>
</evidence>
<dbReference type="InterPro" id="IPR000504">
    <property type="entry name" value="RRM_dom"/>
</dbReference>
<dbReference type="PROSITE" id="PS50103">
    <property type="entry name" value="ZF_C3H1"/>
    <property type="match status" value="1"/>
</dbReference>
<dbReference type="GeneID" id="105034249"/>
<dbReference type="GO" id="GO:0003677">
    <property type="term" value="F:DNA binding"/>
    <property type="evidence" value="ECO:0007669"/>
    <property type="project" value="UniProtKB-KW"/>
</dbReference>
<dbReference type="Gene3D" id="3.30.70.330">
    <property type="match status" value="1"/>
</dbReference>
<evidence type="ECO:0000259" key="10">
    <source>
        <dbReference type="PROSITE" id="PS50103"/>
    </source>
</evidence>
<dbReference type="InterPro" id="IPR012677">
    <property type="entry name" value="Nucleotide-bd_a/b_plait_sf"/>
</dbReference>
<dbReference type="GO" id="GO:0008270">
    <property type="term" value="F:zinc ion binding"/>
    <property type="evidence" value="ECO:0007669"/>
    <property type="project" value="UniProtKB-KW"/>
</dbReference>
<keyword evidence="1 7" id="KW-0479">Metal-binding</keyword>
<organism evidence="12 13">
    <name type="scientific">Elaeis guineensis var. tenera</name>
    <name type="common">Oil palm</name>
    <dbReference type="NCBI Taxonomy" id="51953"/>
    <lineage>
        <taxon>Eukaryota</taxon>
        <taxon>Viridiplantae</taxon>
        <taxon>Streptophyta</taxon>
        <taxon>Embryophyta</taxon>
        <taxon>Tracheophyta</taxon>
        <taxon>Spermatophyta</taxon>
        <taxon>Magnoliopsida</taxon>
        <taxon>Liliopsida</taxon>
        <taxon>Arecaceae</taxon>
        <taxon>Arecoideae</taxon>
        <taxon>Cocoseae</taxon>
        <taxon>Elaeidinae</taxon>
        <taxon>Elaeis</taxon>
    </lineage>
</organism>
<keyword evidence="5" id="KW-0238">DNA-binding</keyword>
<accession>A0A8N4EQS8</accession>
<feature type="compositionally biased region" description="Polar residues" evidence="8">
    <location>
        <begin position="528"/>
        <end position="551"/>
    </location>
</feature>
<feature type="zinc finger region" description="C3H1-type" evidence="7">
    <location>
        <begin position="186"/>
        <end position="213"/>
    </location>
</feature>
<dbReference type="InterPro" id="IPR056276">
    <property type="entry name" value="AtC3H46-like_PABC-like"/>
</dbReference>